<dbReference type="Proteomes" id="UP000199227">
    <property type="component" value="Unassembled WGS sequence"/>
</dbReference>
<evidence type="ECO:0000313" key="2">
    <source>
        <dbReference type="EMBL" id="SFP52854.1"/>
    </source>
</evidence>
<dbReference type="Gene3D" id="2.160.20.10">
    <property type="entry name" value="Single-stranded right-handed beta-helix, Pectin lyase-like"/>
    <property type="match status" value="2"/>
</dbReference>
<dbReference type="SUPFAM" id="SSF51126">
    <property type="entry name" value="Pectin lyase-like"/>
    <property type="match status" value="2"/>
</dbReference>
<dbReference type="EMBL" id="FOXB01000024">
    <property type="protein sequence ID" value="SFP52854.1"/>
    <property type="molecule type" value="Genomic_DNA"/>
</dbReference>
<evidence type="ECO:0000313" key="3">
    <source>
        <dbReference type="Proteomes" id="UP000199227"/>
    </source>
</evidence>
<protein>
    <submittedName>
        <fullName evidence="2">Right handed beta helix region</fullName>
    </submittedName>
</protein>
<organism evidence="2 3">
    <name type="scientific">Hydrogenimonas thermophila</name>
    <dbReference type="NCBI Taxonomy" id="223786"/>
    <lineage>
        <taxon>Bacteria</taxon>
        <taxon>Pseudomonadati</taxon>
        <taxon>Campylobacterota</taxon>
        <taxon>Epsilonproteobacteria</taxon>
        <taxon>Campylobacterales</taxon>
        <taxon>Hydrogenimonadaceae</taxon>
        <taxon>Hydrogenimonas</taxon>
    </lineage>
</organism>
<dbReference type="InterPro" id="IPR039448">
    <property type="entry name" value="Beta_helix"/>
</dbReference>
<dbReference type="Pfam" id="PF13229">
    <property type="entry name" value="Beta_helix"/>
    <property type="match status" value="1"/>
</dbReference>
<accession>A0A1I5R2S2</accession>
<sequence length="1310" mass="147265">MNKFFFIMSIFCIALFGKTIVVSKLPIYSCVSGDETKSSIDDALKVAVNGDTINICPGTYTISKSLLVTKKDITLEGMGDEIDDVVIESSSKAITIKNENITLKNFKIESNDIGIYGDWNGTGDHNFEDLIIQSTATAIQIDHGSKQTFKNLNITSNSGKGIDLPFNTTGEHIFDNITIVSYDTSIYVGQGGLDFTNLNLTSNNARGLDVEKTNNDLNFDNIIIKSKTEGIYTSEDVDGEHVLNKIIIDSDGTGISFARGFSSLKDSNITSKVRGIDLAPYRDLLIDNVSIDTSSGSDHGIVLNWGDTVDITIKNSKITAGGDGIYTNNSNEILIDSVIIDGGQRGIYLPWNMKNITIQNCIIKNTTDWALVLDADVSTPANIKENCFYGDKEVKANGWDASHHHNFDGNYYDGVSDIDGDGKITSSDSSKIEGYVEDSLFKNECQNSETSATFSNPIVNYQMDECRWDADSSTYEIKNSGTFGKNINATSKFDARNEENITVGGGLCKVGNFIGSKHIVPQNNILLDSEYTVIVWIKFPLSDENHETYCFNIVGNSIDCSDNSVRWLNQYYNIADREDSAGASLDSSDSFIFFKKYKRKYWPNWRWAWCIDDKNGDPHCKNFTMPSDGWHMVTFMADGGENKTKVYIDKDEKDFINYVLTGISLNRIFASDYGGNEGNQSIGAYVDEFKIFNQDIDEDKITEIYNNEKSGKNYDGSIRDCLNCSEQNESKVYKFYAWDTFRDKDDRRISTKIVNQDFNLTIASLDENGTDYKEFNGTVCVILVDSNNNDINYTSWYRMEEFIADNNESLISKSNWTDINVTKAAKEVSVKIAWKNNVDKSCPLVEEDNDTTSAEKFAVRPEKFVITNIINNLKAGESFDLNVKTTSQPDGYNGSAHIDVNISDGDRSCPKVGADLNISDINFINGESNNSAKFNDIGEVYLNMIDKNWASVDNNDTPQNCDKNGTYICFEKINLTITPHHFQVSTNLNNFNDDFTYFSSDLNMSARLDINITAQNMENQTTKNYNSTCYARDIDINVSTNTRSDLPNLLYIYTDAKGTNSTLQNVGINMIYKDQNFTTDNNGSTYIRFYINYDRNYSKSINPFKLSVIDINITDINGTFGNARPDKNVTFYYGRIKFKDIRTTEKDINNTGYVLVYSENKLDGFIQYSSNWYINKNHSDIKEGNITNAEAHENTVLASSEKSDINISSEEPNEGKINITISHNYNESFKSYIHIDINDSKWLWYVLNGFGGAYSFDNNSDCTVHPCFEYEYINKSNDSKNGVISGDFNGSDFDLNISMPQRKRGVKIFR</sequence>
<name>A0A1I5R2S2_9BACT</name>
<dbReference type="InterPro" id="IPR013320">
    <property type="entry name" value="ConA-like_dom_sf"/>
</dbReference>
<gene>
    <name evidence="2" type="ORF">SAMN05216234_12418</name>
</gene>
<feature type="domain" description="Right handed beta helix" evidence="1">
    <location>
        <begin position="264"/>
        <end position="410"/>
    </location>
</feature>
<dbReference type="SUPFAM" id="SSF49899">
    <property type="entry name" value="Concanavalin A-like lectins/glucanases"/>
    <property type="match status" value="1"/>
</dbReference>
<reference evidence="2 3" key="1">
    <citation type="submission" date="2016-10" db="EMBL/GenBank/DDBJ databases">
        <authorList>
            <person name="de Groot N.N."/>
        </authorList>
    </citation>
    <scope>NUCLEOTIDE SEQUENCE [LARGE SCALE GENOMIC DNA]</scope>
    <source>
        <strain evidence="2 3">EP1-55-1</strain>
    </source>
</reference>
<dbReference type="OrthoDB" id="5363773at2"/>
<dbReference type="RefSeq" id="WP_092912797.1">
    <property type="nucleotide sequence ID" value="NZ_FOXB01000024.1"/>
</dbReference>
<dbReference type="InterPro" id="IPR011050">
    <property type="entry name" value="Pectin_lyase_fold/virulence"/>
</dbReference>
<proteinExistence type="predicted"/>
<dbReference type="STRING" id="223786.SAMN05216234_12418"/>
<dbReference type="InterPro" id="IPR012334">
    <property type="entry name" value="Pectin_lyas_fold"/>
</dbReference>
<keyword evidence="3" id="KW-1185">Reference proteome</keyword>
<evidence type="ECO:0000259" key="1">
    <source>
        <dbReference type="Pfam" id="PF13229"/>
    </source>
</evidence>